<gene>
    <name evidence="9" type="ORF">CLEI1391_LOCUS1290</name>
</gene>
<reference evidence="9" key="1">
    <citation type="submission" date="2021-01" db="EMBL/GenBank/DDBJ databases">
        <authorList>
            <person name="Corre E."/>
            <person name="Pelletier E."/>
            <person name="Niang G."/>
            <person name="Scheremetjew M."/>
            <person name="Finn R."/>
            <person name="Kale V."/>
            <person name="Holt S."/>
            <person name="Cochrane G."/>
            <person name="Meng A."/>
            <person name="Brown T."/>
            <person name="Cohen L."/>
        </authorList>
    </citation>
    <scope>NUCLEOTIDE SEQUENCE</scope>
    <source>
        <strain evidence="9">SAG 11-49</strain>
    </source>
</reference>
<evidence type="ECO:0000256" key="7">
    <source>
        <dbReference type="SAM" id="MobiDB-lite"/>
    </source>
</evidence>
<name>A0A7S0R2H9_9CHLO</name>
<dbReference type="PANTHER" id="PTHR23215">
    <property type="entry name" value="ZINC FINGER PROTEIN 207"/>
    <property type="match status" value="1"/>
</dbReference>
<keyword evidence="3 6" id="KW-0863">Zinc-finger</keyword>
<evidence type="ECO:0000256" key="6">
    <source>
        <dbReference type="PROSITE-ProRule" id="PRU00042"/>
    </source>
</evidence>
<organism evidence="9">
    <name type="scientific">Chlamydomonas leiostraca</name>
    <dbReference type="NCBI Taxonomy" id="1034604"/>
    <lineage>
        <taxon>Eukaryota</taxon>
        <taxon>Viridiplantae</taxon>
        <taxon>Chlorophyta</taxon>
        <taxon>core chlorophytes</taxon>
        <taxon>Chlorophyceae</taxon>
        <taxon>CS clade</taxon>
        <taxon>Chlamydomonadales</taxon>
        <taxon>Chlamydomonadaceae</taxon>
        <taxon>Chlamydomonas</taxon>
    </lineage>
</organism>
<proteinExistence type="predicted"/>
<evidence type="ECO:0000313" key="9">
    <source>
        <dbReference type="EMBL" id="CAD8665253.1"/>
    </source>
</evidence>
<evidence type="ECO:0000256" key="2">
    <source>
        <dbReference type="ARBA" id="ARBA00022723"/>
    </source>
</evidence>
<evidence type="ECO:0000259" key="8">
    <source>
        <dbReference type="PROSITE" id="PS50157"/>
    </source>
</evidence>
<feature type="domain" description="C2H2-type" evidence="8">
    <location>
        <begin position="35"/>
        <end position="58"/>
    </location>
</feature>
<dbReference type="AlphaFoldDB" id="A0A7S0R2H9"/>
<feature type="region of interest" description="Disordered" evidence="7">
    <location>
        <begin position="198"/>
        <end position="280"/>
    </location>
</feature>
<feature type="compositionally biased region" description="Pro residues" evidence="7">
    <location>
        <begin position="225"/>
        <end position="241"/>
    </location>
</feature>
<dbReference type="SMART" id="SM00355">
    <property type="entry name" value="ZnF_C2H2"/>
    <property type="match status" value="2"/>
</dbReference>
<feature type="compositionally biased region" description="Low complexity" evidence="7">
    <location>
        <begin position="242"/>
        <end position="271"/>
    </location>
</feature>
<evidence type="ECO:0000256" key="4">
    <source>
        <dbReference type="ARBA" id="ARBA00022833"/>
    </source>
</evidence>
<keyword evidence="4" id="KW-0862">Zinc</keyword>
<evidence type="ECO:0000256" key="1">
    <source>
        <dbReference type="ARBA" id="ARBA00004123"/>
    </source>
</evidence>
<dbReference type="PROSITE" id="PS00028">
    <property type="entry name" value="ZINC_FINGER_C2H2_1"/>
    <property type="match status" value="2"/>
</dbReference>
<dbReference type="GO" id="GO:0008270">
    <property type="term" value="F:zinc ion binding"/>
    <property type="evidence" value="ECO:0007669"/>
    <property type="project" value="UniProtKB-KW"/>
</dbReference>
<dbReference type="InterPro" id="IPR013087">
    <property type="entry name" value="Znf_C2H2_type"/>
</dbReference>
<dbReference type="GO" id="GO:0005634">
    <property type="term" value="C:nucleus"/>
    <property type="evidence" value="ECO:0007669"/>
    <property type="project" value="UniProtKB-SubCell"/>
</dbReference>
<protein>
    <recommendedName>
        <fullName evidence="8">C2H2-type domain-containing protein</fullName>
    </recommendedName>
</protein>
<dbReference type="Gene3D" id="3.30.160.60">
    <property type="entry name" value="Classic Zinc Finger"/>
    <property type="match status" value="1"/>
</dbReference>
<keyword evidence="2" id="KW-0479">Metal-binding</keyword>
<accession>A0A7S0R2H9</accession>
<dbReference type="PROSITE" id="PS50157">
    <property type="entry name" value="ZINC_FINGER_C2H2_2"/>
    <property type="match status" value="2"/>
</dbReference>
<dbReference type="EMBL" id="HBFB01002533">
    <property type="protein sequence ID" value="CAD8665253.1"/>
    <property type="molecule type" value="Transcribed_RNA"/>
</dbReference>
<feature type="compositionally biased region" description="Pro residues" evidence="7">
    <location>
        <begin position="201"/>
        <end position="217"/>
    </location>
</feature>
<keyword evidence="5" id="KW-0539">Nucleus</keyword>
<dbReference type="CDD" id="cd20908">
    <property type="entry name" value="SUF4-like"/>
    <property type="match status" value="1"/>
</dbReference>
<feature type="domain" description="C2H2-type" evidence="8">
    <location>
        <begin position="11"/>
        <end position="34"/>
    </location>
</feature>
<feature type="region of interest" description="Disordered" evidence="7">
    <location>
        <begin position="83"/>
        <end position="130"/>
    </location>
</feature>
<evidence type="ECO:0000256" key="3">
    <source>
        <dbReference type="ARBA" id="ARBA00022771"/>
    </source>
</evidence>
<sequence>MGKKKKNQEVIFCYYCDRLFKDEATLVQHQKAVHFKCPECHRKLNTTQGLSTHCYQVHKITLKEVPKAKPGRGSVDIEIFGMAGVPPGMKPGDAFGGEDDDDEQPSKKARADNGAGVPPPPPPMAAPYGMPPPPFGMPPPGMPPRPGMPPPMPYGPPGYPYPGGPPPYGMPPPPYGPPRPGMPPPPMHMMPPPHGHMAPPHMGPPGMPPPPLGMPPPPHHHMGPPGMPSPLFPIPGPPGAPGQPLFPVSGGPDASAQPPAAAAPLAASKPADGQSGVIWTDEEFSIEERRAQLPKYAPVAA</sequence>
<comment type="subcellular location">
    <subcellularLocation>
        <location evidence="1">Nucleus</location>
    </subcellularLocation>
</comment>
<dbReference type="PANTHER" id="PTHR23215:SF0">
    <property type="entry name" value="BUB3-INTERACTING AND GLEBS MOTIF-CONTAINING PROTEIN ZNF207"/>
    <property type="match status" value="1"/>
</dbReference>
<feature type="compositionally biased region" description="Pro residues" evidence="7">
    <location>
        <begin position="117"/>
        <end position="130"/>
    </location>
</feature>
<evidence type="ECO:0000256" key="5">
    <source>
        <dbReference type="ARBA" id="ARBA00023242"/>
    </source>
</evidence>